<reference evidence="1" key="1">
    <citation type="submission" date="2023-10" db="EMBL/GenBank/DDBJ databases">
        <title>Genome assembly of Pristionchus species.</title>
        <authorList>
            <person name="Yoshida K."/>
            <person name="Sommer R.J."/>
        </authorList>
    </citation>
    <scope>NUCLEOTIDE SEQUENCE</scope>
    <source>
        <strain evidence="1">RS0144</strain>
    </source>
</reference>
<evidence type="ECO:0000313" key="1">
    <source>
        <dbReference type="EMBL" id="GMS83178.1"/>
    </source>
</evidence>
<organism evidence="1 2">
    <name type="scientific">Pristionchus entomophagus</name>
    <dbReference type="NCBI Taxonomy" id="358040"/>
    <lineage>
        <taxon>Eukaryota</taxon>
        <taxon>Metazoa</taxon>
        <taxon>Ecdysozoa</taxon>
        <taxon>Nematoda</taxon>
        <taxon>Chromadorea</taxon>
        <taxon>Rhabditida</taxon>
        <taxon>Rhabditina</taxon>
        <taxon>Diplogasteromorpha</taxon>
        <taxon>Diplogasteroidea</taxon>
        <taxon>Neodiplogasteridae</taxon>
        <taxon>Pristionchus</taxon>
    </lineage>
</organism>
<accession>A0AAV5SJC5</accession>
<dbReference type="Proteomes" id="UP001432027">
    <property type="component" value="Unassembled WGS sequence"/>
</dbReference>
<feature type="non-terminal residue" evidence="1">
    <location>
        <position position="1"/>
    </location>
</feature>
<protein>
    <recommendedName>
        <fullName evidence="3">Ion channel</fullName>
    </recommendedName>
</protein>
<dbReference type="AlphaFoldDB" id="A0AAV5SJC5"/>
<evidence type="ECO:0008006" key="3">
    <source>
        <dbReference type="Google" id="ProtNLM"/>
    </source>
</evidence>
<comment type="caution">
    <text evidence="1">The sequence shown here is derived from an EMBL/GenBank/DDBJ whole genome shotgun (WGS) entry which is preliminary data.</text>
</comment>
<proteinExistence type="predicted"/>
<sequence length="153" mass="16507">LGIIICLGSSFVVSIALHEFAELKLLGASNKMTTGIVVFLYTTTLIVTAFDLNSDSPSFTGDGFNYTEIVFWNSRRTGNIGRGDCQYDIIGKKLAIFICCLGLPLFIQPGNGTARILIIGNSYAGCRQLPETNAQTNCEGNTAVCSSWLSYSD</sequence>
<evidence type="ECO:0000313" key="2">
    <source>
        <dbReference type="Proteomes" id="UP001432027"/>
    </source>
</evidence>
<dbReference type="EMBL" id="BTSX01000002">
    <property type="protein sequence ID" value="GMS83178.1"/>
    <property type="molecule type" value="Genomic_DNA"/>
</dbReference>
<name>A0AAV5SJC5_9BILA</name>
<keyword evidence="2" id="KW-1185">Reference proteome</keyword>
<gene>
    <name evidence="1" type="ORF">PENTCL1PPCAC_5353</name>
</gene>